<evidence type="ECO:0000256" key="1">
    <source>
        <dbReference type="SAM" id="MobiDB-lite"/>
    </source>
</evidence>
<protein>
    <submittedName>
        <fullName evidence="2">LSU ribosomal protein L36p @ LSU ribosomal protein L36p, zinc-dependent</fullName>
    </submittedName>
</protein>
<proteinExistence type="predicted"/>
<feature type="region of interest" description="Disordered" evidence="1">
    <location>
        <begin position="1"/>
        <end position="37"/>
    </location>
</feature>
<feature type="compositionally biased region" description="Polar residues" evidence="1">
    <location>
        <begin position="1"/>
        <end position="16"/>
    </location>
</feature>
<reference evidence="2" key="1">
    <citation type="submission" date="2020-02" db="EMBL/GenBank/DDBJ databases">
        <authorList>
            <person name="Meier V. D."/>
        </authorList>
    </citation>
    <scope>NUCLEOTIDE SEQUENCE</scope>
    <source>
        <strain evidence="2">AVDCRST_MAG01</strain>
    </source>
</reference>
<sequence length="37" mass="4070">EGTGERQTFLRQVQGGTQEGRLTRDVREPQAQAEAGL</sequence>
<keyword evidence="2" id="KW-0689">Ribosomal protein</keyword>
<gene>
    <name evidence="2" type="ORF">AVDCRST_MAG01-01-5063</name>
</gene>
<dbReference type="GO" id="GO:0005840">
    <property type="term" value="C:ribosome"/>
    <property type="evidence" value="ECO:0007669"/>
    <property type="project" value="UniProtKB-KW"/>
</dbReference>
<dbReference type="EMBL" id="CADCUW010000661">
    <property type="protein sequence ID" value="CAA9454899.1"/>
    <property type="molecule type" value="Genomic_DNA"/>
</dbReference>
<accession>A0A6J4QVP7</accession>
<evidence type="ECO:0000313" key="2">
    <source>
        <dbReference type="EMBL" id="CAA9454899.1"/>
    </source>
</evidence>
<feature type="non-terminal residue" evidence="2">
    <location>
        <position position="37"/>
    </location>
</feature>
<keyword evidence="2" id="KW-0687">Ribonucleoprotein</keyword>
<name>A0A6J4QVP7_9ACTN</name>
<feature type="non-terminal residue" evidence="2">
    <location>
        <position position="1"/>
    </location>
</feature>
<organism evidence="2">
    <name type="scientific">uncultured Rubrobacteraceae bacterium</name>
    <dbReference type="NCBI Taxonomy" id="349277"/>
    <lineage>
        <taxon>Bacteria</taxon>
        <taxon>Bacillati</taxon>
        <taxon>Actinomycetota</taxon>
        <taxon>Rubrobacteria</taxon>
        <taxon>Rubrobacterales</taxon>
        <taxon>Rubrobacteraceae</taxon>
        <taxon>environmental samples</taxon>
    </lineage>
</organism>
<dbReference type="AlphaFoldDB" id="A0A6J4QVP7"/>